<sequence>MTWLLALVFALIGHIYCQIRGNRSKAETLWRSFARAHQELWLFAPPGLLLAAVRDWHSPTPWQIVFDAINLWNWWHYRNWPDDENRWKRRAKKAKEAVAVRAGRLVVVPST</sequence>
<gene>
    <name evidence="1" type="ORF">BJ964_003322</name>
</gene>
<evidence type="ECO:0000313" key="1">
    <source>
        <dbReference type="EMBL" id="MBB4749161.1"/>
    </source>
</evidence>
<evidence type="ECO:0000313" key="2">
    <source>
        <dbReference type="Proteomes" id="UP000590511"/>
    </source>
</evidence>
<name>A0A7W7MGD2_9ACTN</name>
<reference evidence="1 2" key="1">
    <citation type="submission" date="2020-08" db="EMBL/GenBank/DDBJ databases">
        <title>Sequencing the genomes of 1000 actinobacteria strains.</title>
        <authorList>
            <person name="Klenk H.-P."/>
        </authorList>
    </citation>
    <scope>NUCLEOTIDE SEQUENCE [LARGE SCALE GENOMIC DNA]</scope>
    <source>
        <strain evidence="1 2">DSM 43150</strain>
    </source>
</reference>
<dbReference type="Proteomes" id="UP000590511">
    <property type="component" value="Unassembled WGS sequence"/>
</dbReference>
<proteinExistence type="predicted"/>
<organism evidence="1 2">
    <name type="scientific">Actinoplanes lobatus</name>
    <dbReference type="NCBI Taxonomy" id="113568"/>
    <lineage>
        <taxon>Bacteria</taxon>
        <taxon>Bacillati</taxon>
        <taxon>Actinomycetota</taxon>
        <taxon>Actinomycetes</taxon>
        <taxon>Micromonosporales</taxon>
        <taxon>Micromonosporaceae</taxon>
        <taxon>Actinoplanes</taxon>
    </lineage>
</organism>
<dbReference type="AlphaFoldDB" id="A0A7W7MGD2"/>
<dbReference type="RefSeq" id="WP_188121526.1">
    <property type="nucleotide sequence ID" value="NZ_JACHNC010000001.1"/>
</dbReference>
<protein>
    <submittedName>
        <fullName evidence="1">Uncharacterized protein</fullName>
    </submittedName>
</protein>
<accession>A0A7W7MGD2</accession>
<comment type="caution">
    <text evidence="1">The sequence shown here is derived from an EMBL/GenBank/DDBJ whole genome shotgun (WGS) entry which is preliminary data.</text>
</comment>
<dbReference type="EMBL" id="JACHNC010000001">
    <property type="protein sequence ID" value="MBB4749161.1"/>
    <property type="molecule type" value="Genomic_DNA"/>
</dbReference>